<accession>A0AAV1DKH3</accession>
<protein>
    <submittedName>
        <fullName evidence="2">OLC1v1007958C1</fullName>
    </submittedName>
</protein>
<dbReference type="EMBL" id="OX459123">
    <property type="protein sequence ID" value="CAI9108385.1"/>
    <property type="molecule type" value="Genomic_DNA"/>
</dbReference>
<dbReference type="AlphaFoldDB" id="A0AAV1DKH3"/>
<evidence type="ECO:0000256" key="1">
    <source>
        <dbReference type="SAM" id="MobiDB-lite"/>
    </source>
</evidence>
<feature type="region of interest" description="Disordered" evidence="1">
    <location>
        <begin position="149"/>
        <end position="171"/>
    </location>
</feature>
<feature type="region of interest" description="Disordered" evidence="1">
    <location>
        <begin position="44"/>
        <end position="112"/>
    </location>
</feature>
<feature type="compositionally biased region" description="Polar residues" evidence="1">
    <location>
        <begin position="57"/>
        <end position="77"/>
    </location>
</feature>
<sequence length="210" mass="23705">MQTMVGDSKKQQKGKEVIQEVTKEKGKYVQQEVKRNPKVKFVIPKPIPKWKPKPATDSGSANDKMNESTSGLLTSTEKALIPIDVDGQPPKEKETTAANEKSHDQGLQLDSSEDEAEEIFFEFVIPDNTEETDIPKGLTLADDYYIGISSESDDEDGNFRSHWSKGEKEEAELHDSERFTVVKKKKGRKTKAEKMKMLIGQVQRTSARFQ</sequence>
<organism evidence="2 3">
    <name type="scientific">Oldenlandia corymbosa var. corymbosa</name>
    <dbReference type="NCBI Taxonomy" id="529605"/>
    <lineage>
        <taxon>Eukaryota</taxon>
        <taxon>Viridiplantae</taxon>
        <taxon>Streptophyta</taxon>
        <taxon>Embryophyta</taxon>
        <taxon>Tracheophyta</taxon>
        <taxon>Spermatophyta</taxon>
        <taxon>Magnoliopsida</taxon>
        <taxon>eudicotyledons</taxon>
        <taxon>Gunneridae</taxon>
        <taxon>Pentapetalae</taxon>
        <taxon>asterids</taxon>
        <taxon>lamiids</taxon>
        <taxon>Gentianales</taxon>
        <taxon>Rubiaceae</taxon>
        <taxon>Rubioideae</taxon>
        <taxon>Spermacoceae</taxon>
        <taxon>Hedyotis-Oldenlandia complex</taxon>
        <taxon>Oldenlandia</taxon>
    </lineage>
</organism>
<gene>
    <name evidence="2" type="ORF">OLC1_LOCUS16483</name>
</gene>
<reference evidence="2" key="1">
    <citation type="submission" date="2023-03" db="EMBL/GenBank/DDBJ databases">
        <authorList>
            <person name="Julca I."/>
        </authorList>
    </citation>
    <scope>NUCLEOTIDE SEQUENCE</scope>
</reference>
<evidence type="ECO:0000313" key="3">
    <source>
        <dbReference type="Proteomes" id="UP001161247"/>
    </source>
</evidence>
<proteinExistence type="predicted"/>
<feature type="compositionally biased region" description="Basic and acidic residues" evidence="1">
    <location>
        <begin position="89"/>
        <end position="104"/>
    </location>
</feature>
<dbReference type="Proteomes" id="UP001161247">
    <property type="component" value="Chromosome 6"/>
</dbReference>
<keyword evidence="3" id="KW-1185">Reference proteome</keyword>
<evidence type="ECO:0000313" key="2">
    <source>
        <dbReference type="EMBL" id="CAI9108385.1"/>
    </source>
</evidence>
<name>A0AAV1DKH3_OLDCO</name>